<dbReference type="Proteomes" id="UP000654993">
    <property type="component" value="Unassembled WGS sequence"/>
</dbReference>
<evidence type="ECO:0000313" key="6">
    <source>
        <dbReference type="Proteomes" id="UP000654993"/>
    </source>
</evidence>
<dbReference type="RefSeq" id="WP_200966297.1">
    <property type="nucleotide sequence ID" value="NZ_BMAQ01000009.1"/>
</dbReference>
<dbReference type="Gene3D" id="3.40.50.2300">
    <property type="match status" value="2"/>
</dbReference>
<dbReference type="EMBL" id="BMAQ01000009">
    <property type="protein sequence ID" value="GFR38045.1"/>
    <property type="molecule type" value="Genomic_DNA"/>
</dbReference>
<comment type="subcellular location">
    <subcellularLocation>
        <location evidence="1">Cell envelope</location>
    </subcellularLocation>
</comment>
<dbReference type="InterPro" id="IPR025997">
    <property type="entry name" value="SBP_2_dom"/>
</dbReference>
<sequence length="336" mass="37033">MKKLVLLYGLFVLIFLVIVAVYFRPTYLDSWDEVDKGLKGEPGEEYVMVTFQAGIDYWRPVLKGFEDAAEALNVSVDYRGSTQYDVHEQMTVLEQVIARKPAGIALTAMDPEALNVSINKAVDAGIPIVLFDSGADGSKAYSFLGTNNYNAGVTAAHEFAKLLDGEGQVAIITLPNQLNHQERVKGFEDTIRMEYSRMRIVAVKDGKGDVVVSRQMAQEAMDNYPDLRGIFITEAVGGVGVAEAVIERGRVGDVKIISFDTDKGTLDMIQEGVISATLAQGTWNMGYWSLQFLFHLHHGLVQPQTSDGGNQRLLPPNVDTGVTVVTRENVEDYYAR</sequence>
<evidence type="ECO:0000256" key="1">
    <source>
        <dbReference type="ARBA" id="ARBA00004196"/>
    </source>
</evidence>
<evidence type="ECO:0000259" key="4">
    <source>
        <dbReference type="Pfam" id="PF13407"/>
    </source>
</evidence>
<dbReference type="SUPFAM" id="SSF53822">
    <property type="entry name" value="Periplasmic binding protein-like I"/>
    <property type="match status" value="1"/>
</dbReference>
<evidence type="ECO:0000256" key="2">
    <source>
        <dbReference type="ARBA" id="ARBA00007639"/>
    </source>
</evidence>
<evidence type="ECO:0000313" key="5">
    <source>
        <dbReference type="EMBL" id="GFR38045.1"/>
    </source>
</evidence>
<dbReference type="InterPro" id="IPR028082">
    <property type="entry name" value="Peripla_BP_I"/>
</dbReference>
<proteinExistence type="inferred from homology"/>
<dbReference type="PANTHER" id="PTHR46847">
    <property type="entry name" value="D-ALLOSE-BINDING PERIPLASMIC PROTEIN-RELATED"/>
    <property type="match status" value="1"/>
</dbReference>
<reference evidence="5" key="2">
    <citation type="journal article" date="2021" name="Data Brief">
        <title>Draft genome sequence data of the facultative, thermophilic, xylanolytic bacterium Paenibacillus sp. strain DA-C8.</title>
        <authorList>
            <person name="Chhe C."/>
            <person name="Uke A."/>
            <person name="Baramee S."/>
            <person name="Ungkulpasvich U."/>
            <person name="Tachaapaikoon C."/>
            <person name="Pason P."/>
            <person name="Waeonukul R."/>
            <person name="Ratanakhanokchai K."/>
            <person name="Kosugi A."/>
        </authorList>
    </citation>
    <scope>NUCLEOTIDE SEQUENCE</scope>
    <source>
        <strain evidence="5">DA-C8</strain>
    </source>
</reference>
<dbReference type="PANTHER" id="PTHR46847:SF1">
    <property type="entry name" value="D-ALLOSE-BINDING PERIPLASMIC PROTEIN-RELATED"/>
    <property type="match status" value="1"/>
</dbReference>
<feature type="domain" description="Periplasmic binding protein" evidence="4">
    <location>
        <begin position="48"/>
        <end position="295"/>
    </location>
</feature>
<dbReference type="GO" id="GO:0030246">
    <property type="term" value="F:carbohydrate binding"/>
    <property type="evidence" value="ECO:0007669"/>
    <property type="project" value="UniProtKB-ARBA"/>
</dbReference>
<comment type="caution">
    <text evidence="5">The sequence shown here is derived from an EMBL/GenBank/DDBJ whole genome shotgun (WGS) entry which is preliminary data.</text>
</comment>
<keyword evidence="6" id="KW-1185">Reference proteome</keyword>
<comment type="similarity">
    <text evidence="2">Belongs to the bacterial solute-binding protein 2 family.</text>
</comment>
<dbReference type="Pfam" id="PF13407">
    <property type="entry name" value="Peripla_BP_4"/>
    <property type="match status" value="1"/>
</dbReference>
<dbReference type="GO" id="GO:0030313">
    <property type="term" value="C:cell envelope"/>
    <property type="evidence" value="ECO:0007669"/>
    <property type="project" value="UniProtKB-SubCell"/>
</dbReference>
<protein>
    <submittedName>
        <fullName evidence="5">Sugar ABC transporter substrate-binding protein</fullName>
    </submittedName>
</protein>
<keyword evidence="3" id="KW-0732">Signal</keyword>
<dbReference type="CDD" id="cd19969">
    <property type="entry name" value="PBP1_ABC_sugar_binding-like"/>
    <property type="match status" value="1"/>
</dbReference>
<accession>A0A916VH43</accession>
<organism evidence="5 6">
    <name type="scientific">Insulibacter thermoxylanivorax</name>
    <dbReference type="NCBI Taxonomy" id="2749268"/>
    <lineage>
        <taxon>Bacteria</taxon>
        <taxon>Bacillati</taxon>
        <taxon>Bacillota</taxon>
        <taxon>Bacilli</taxon>
        <taxon>Bacillales</taxon>
        <taxon>Paenibacillaceae</taxon>
        <taxon>Insulibacter</taxon>
    </lineage>
</organism>
<reference evidence="5" key="1">
    <citation type="submission" date="2020-08" db="EMBL/GenBank/DDBJ databases">
        <authorList>
            <person name="Uke A."/>
            <person name="Chhe C."/>
            <person name="Baramee S."/>
            <person name="Kosugi A."/>
        </authorList>
    </citation>
    <scope>NUCLEOTIDE SEQUENCE</scope>
    <source>
        <strain evidence="5">DA-C8</strain>
    </source>
</reference>
<dbReference type="AlphaFoldDB" id="A0A916VH43"/>
<name>A0A916VH43_9BACL</name>
<evidence type="ECO:0000256" key="3">
    <source>
        <dbReference type="ARBA" id="ARBA00022729"/>
    </source>
</evidence>
<gene>
    <name evidence="5" type="ORF">PRECH8_13410</name>
</gene>